<name>A0A1A5ZZA2_9TREE</name>
<gene>
    <name evidence="1" type="ORF">I303_06707</name>
</gene>
<proteinExistence type="predicted"/>
<accession>A0A1A5ZZA2</accession>
<dbReference type="EMBL" id="KI894034">
    <property type="protein sequence ID" value="OBR83148.1"/>
    <property type="molecule type" value="Genomic_DNA"/>
</dbReference>
<organism evidence="1">
    <name type="scientific">Kwoniella dejecticola CBS 10117</name>
    <dbReference type="NCBI Taxonomy" id="1296121"/>
    <lineage>
        <taxon>Eukaryota</taxon>
        <taxon>Fungi</taxon>
        <taxon>Dikarya</taxon>
        <taxon>Basidiomycota</taxon>
        <taxon>Agaricomycotina</taxon>
        <taxon>Tremellomycetes</taxon>
        <taxon>Tremellales</taxon>
        <taxon>Cryptococcaceae</taxon>
        <taxon>Kwoniella</taxon>
    </lineage>
</organism>
<dbReference type="VEuPathDB" id="FungiDB:I303_06707"/>
<reference evidence="1" key="1">
    <citation type="submission" date="2013-07" db="EMBL/GenBank/DDBJ databases">
        <title>The Genome Sequence of Cryptococcus dejecticola CBS10117.</title>
        <authorList>
            <consortium name="The Broad Institute Genome Sequencing Platform"/>
            <person name="Cuomo C."/>
            <person name="Litvintseva A."/>
            <person name="Chen Y."/>
            <person name="Heitman J."/>
            <person name="Sun S."/>
            <person name="Springer D."/>
            <person name="Dromer F."/>
            <person name="Young S.K."/>
            <person name="Zeng Q."/>
            <person name="Gargeya S."/>
            <person name="Fitzgerald M."/>
            <person name="Abouelleil A."/>
            <person name="Alvarado L."/>
            <person name="Berlin A.M."/>
            <person name="Chapman S.B."/>
            <person name="Dewar J."/>
            <person name="Goldberg J."/>
            <person name="Griggs A."/>
            <person name="Gujja S."/>
            <person name="Hansen M."/>
            <person name="Howarth C."/>
            <person name="Imamovic A."/>
            <person name="Larimer J."/>
            <person name="McCowan C."/>
            <person name="Murphy C."/>
            <person name="Pearson M."/>
            <person name="Priest M."/>
            <person name="Roberts A."/>
            <person name="Saif S."/>
            <person name="Shea T."/>
            <person name="Sykes S."/>
            <person name="Wortman J."/>
            <person name="Nusbaum C."/>
            <person name="Birren B."/>
        </authorList>
    </citation>
    <scope>NUCLEOTIDE SEQUENCE [LARGE SCALE GENOMIC DNA]</scope>
    <source>
        <strain evidence="1">CBS 10117</strain>
    </source>
</reference>
<evidence type="ECO:0000313" key="1">
    <source>
        <dbReference type="EMBL" id="OBR83148.1"/>
    </source>
</evidence>
<sequence>MILPDTQLISRTPILCPPEDDYGSSRSDFQIRESVIDRPIPDVPHEKQVDGYAGCWMSDTGCWDPIADSTYSVKVGPKADPPAYKYGMYVGLYSTKYGGEDLSIVPDLTHSSDQDEGTAGCDQIRIPIKAIRRNLIVQTEFGK</sequence>
<protein>
    <submittedName>
        <fullName evidence="1">Uncharacterized protein</fullName>
    </submittedName>
</protein>
<dbReference type="AlphaFoldDB" id="A0A1A5ZZA2"/>